<organism evidence="14 15">
    <name type="scientific">Actinia tenebrosa</name>
    <name type="common">Australian red waratah sea anemone</name>
    <dbReference type="NCBI Taxonomy" id="6105"/>
    <lineage>
        <taxon>Eukaryota</taxon>
        <taxon>Metazoa</taxon>
        <taxon>Cnidaria</taxon>
        <taxon>Anthozoa</taxon>
        <taxon>Hexacorallia</taxon>
        <taxon>Actiniaria</taxon>
        <taxon>Actiniidae</taxon>
        <taxon>Actinia</taxon>
    </lineage>
</organism>
<keyword evidence="7" id="KW-0539">Nucleus</keyword>
<feature type="domain" description="BHLH" evidence="13">
    <location>
        <begin position="14"/>
        <end position="75"/>
    </location>
</feature>
<protein>
    <recommendedName>
        <fullName evidence="10">Transcription cofactor HES-6</fullName>
    </recommendedName>
    <alternativeName>
        <fullName evidence="11">Hairy and enhancer of split 6</fullName>
    </alternativeName>
</protein>
<evidence type="ECO:0000256" key="6">
    <source>
        <dbReference type="ARBA" id="ARBA00023163"/>
    </source>
</evidence>
<evidence type="ECO:0000256" key="7">
    <source>
        <dbReference type="ARBA" id="ARBA00023242"/>
    </source>
</evidence>
<dbReference type="AlphaFoldDB" id="A0A6P8I4F0"/>
<dbReference type="PROSITE" id="PS50888">
    <property type="entry name" value="BHLH"/>
    <property type="match status" value="1"/>
</dbReference>
<gene>
    <name evidence="15" type="primary">LOC116298422</name>
</gene>
<dbReference type="GO" id="GO:0046983">
    <property type="term" value="F:protein dimerization activity"/>
    <property type="evidence" value="ECO:0007669"/>
    <property type="project" value="InterPro"/>
</dbReference>
<dbReference type="Gene3D" id="4.10.280.10">
    <property type="entry name" value="Helix-loop-helix DNA-binding domain"/>
    <property type="match status" value="1"/>
</dbReference>
<accession>A0A6P8I4F0</accession>
<evidence type="ECO:0000256" key="5">
    <source>
        <dbReference type="ARBA" id="ARBA00023015"/>
    </source>
</evidence>
<dbReference type="PANTHER" id="PTHR10985">
    <property type="entry name" value="BASIC HELIX-LOOP-HELIX TRANSCRIPTION FACTOR, HES-RELATED"/>
    <property type="match status" value="1"/>
</dbReference>
<dbReference type="InterPro" id="IPR011598">
    <property type="entry name" value="bHLH_dom"/>
</dbReference>
<evidence type="ECO:0000256" key="2">
    <source>
        <dbReference type="ARBA" id="ARBA00022473"/>
    </source>
</evidence>
<keyword evidence="4" id="KW-0221">Differentiation</keyword>
<dbReference type="GeneID" id="116298422"/>
<dbReference type="RefSeq" id="XP_031562763.1">
    <property type="nucleotide sequence ID" value="XM_031706903.1"/>
</dbReference>
<dbReference type="GO" id="GO:0030154">
    <property type="term" value="P:cell differentiation"/>
    <property type="evidence" value="ECO:0007669"/>
    <property type="project" value="UniProtKB-KW"/>
</dbReference>
<evidence type="ECO:0000256" key="11">
    <source>
        <dbReference type="ARBA" id="ARBA00081410"/>
    </source>
</evidence>
<evidence type="ECO:0000256" key="8">
    <source>
        <dbReference type="ARBA" id="ARBA00055708"/>
    </source>
</evidence>
<reference evidence="15" key="1">
    <citation type="submission" date="2025-08" db="UniProtKB">
        <authorList>
            <consortium name="RefSeq"/>
        </authorList>
    </citation>
    <scope>IDENTIFICATION</scope>
    <source>
        <tissue evidence="15">Tentacle</tissue>
    </source>
</reference>
<sequence>MSDTVIKSKRAKQANKSSKPLLERQRRARINNSLNELKNLVLSSLYNGCPQAEKNSEKMEKAEILELTVNFLKLARSRRINGFRPAESKETMPSKYQSTNYNECFARVSPLEGTQRCREHFAAPHLPPLTPCSMPGTTSTINEGLCFRGVRPCVGYEVASTIPRLSTSPLSKVMVNSPHQQQVIASNSLPFSLHVPSNKVQVWRPW</sequence>
<dbReference type="KEGG" id="aten:116298422"/>
<dbReference type="OrthoDB" id="6085656at2759"/>
<dbReference type="Proteomes" id="UP000515163">
    <property type="component" value="Unplaced"/>
</dbReference>
<dbReference type="InParanoid" id="A0A6P8I4F0"/>
<dbReference type="GO" id="GO:0005634">
    <property type="term" value="C:nucleus"/>
    <property type="evidence" value="ECO:0007669"/>
    <property type="project" value="UniProtKB-SubCell"/>
</dbReference>
<keyword evidence="14" id="KW-1185">Reference proteome</keyword>
<comment type="function">
    <text evidence="8">Does not bind DNA itself but suppresses both HES1-mediated N box-dependent transcriptional repression and binding of HES1 to E box sequences. Also suppresses HES1-mediated inhibition of the heterodimer formed by ASCL1/MASH1 and TCF3/E47, allowing ASCL1 and TCF3 to up-regulate transcription in its presence. Promotes cell differentiation.</text>
</comment>
<evidence type="ECO:0000256" key="9">
    <source>
        <dbReference type="ARBA" id="ARBA00064255"/>
    </source>
</evidence>
<evidence type="ECO:0000256" key="3">
    <source>
        <dbReference type="ARBA" id="ARBA00022491"/>
    </source>
</evidence>
<dbReference type="Pfam" id="PF00010">
    <property type="entry name" value="HLH"/>
    <property type="match status" value="1"/>
</dbReference>
<dbReference type="InterPro" id="IPR036638">
    <property type="entry name" value="HLH_DNA-bd_sf"/>
</dbReference>
<keyword evidence="6" id="KW-0804">Transcription</keyword>
<evidence type="ECO:0000313" key="14">
    <source>
        <dbReference type="Proteomes" id="UP000515163"/>
    </source>
</evidence>
<evidence type="ECO:0000259" key="13">
    <source>
        <dbReference type="PROSITE" id="PS50888"/>
    </source>
</evidence>
<keyword evidence="2" id="KW-0217">Developmental protein</keyword>
<dbReference type="GO" id="GO:1990837">
    <property type="term" value="F:sequence-specific double-stranded DNA binding"/>
    <property type="evidence" value="ECO:0007669"/>
    <property type="project" value="UniProtKB-ARBA"/>
</dbReference>
<proteinExistence type="predicted"/>
<name>A0A6P8I4F0_ACTTE</name>
<keyword evidence="5" id="KW-0805">Transcription regulation</keyword>
<evidence type="ECO:0000256" key="1">
    <source>
        <dbReference type="ARBA" id="ARBA00004123"/>
    </source>
</evidence>
<comment type="subcellular location">
    <subcellularLocation>
        <location evidence="1">Nucleus</location>
    </subcellularLocation>
</comment>
<feature type="region of interest" description="Disordered" evidence="12">
    <location>
        <begin position="1"/>
        <end position="22"/>
    </location>
</feature>
<dbReference type="InterPro" id="IPR050370">
    <property type="entry name" value="HES_HEY"/>
</dbReference>
<dbReference type="SMART" id="SM00353">
    <property type="entry name" value="HLH"/>
    <property type="match status" value="1"/>
</dbReference>
<comment type="subunit">
    <text evidence="9">Transcription repression requires formation of a complex with a corepressor protein of the Groucho/TLE family. Interacts with HES1.</text>
</comment>
<dbReference type="FunFam" id="4.10.280.10:FF:000081">
    <property type="entry name" value="transcription cofactor HES-6 isoform X1"/>
    <property type="match status" value="1"/>
</dbReference>
<keyword evidence="3" id="KW-0678">Repressor</keyword>
<evidence type="ECO:0000256" key="12">
    <source>
        <dbReference type="SAM" id="MobiDB-lite"/>
    </source>
</evidence>
<evidence type="ECO:0000256" key="10">
    <source>
        <dbReference type="ARBA" id="ARBA00073426"/>
    </source>
</evidence>
<evidence type="ECO:0000313" key="15">
    <source>
        <dbReference type="RefSeq" id="XP_031562763.1"/>
    </source>
</evidence>
<evidence type="ECO:0000256" key="4">
    <source>
        <dbReference type="ARBA" id="ARBA00022782"/>
    </source>
</evidence>
<dbReference type="SUPFAM" id="SSF47459">
    <property type="entry name" value="HLH, helix-loop-helix DNA-binding domain"/>
    <property type="match status" value="1"/>
</dbReference>